<evidence type="ECO:0000313" key="2">
    <source>
        <dbReference type="Proteomes" id="UP000789759"/>
    </source>
</evidence>
<sequence>MDSNGKKRYWICEVRKIAFQEVIFKKFKDITISGIKSEETSQAENSLEVDGMLEKDNFQTEDF</sequence>
<dbReference type="EMBL" id="CAJVQA010005407">
    <property type="protein sequence ID" value="CAG8619980.1"/>
    <property type="molecule type" value="Genomic_DNA"/>
</dbReference>
<comment type="caution">
    <text evidence="1">The sequence shown here is derived from an EMBL/GenBank/DDBJ whole genome shotgun (WGS) entry which is preliminary data.</text>
</comment>
<gene>
    <name evidence="1" type="ORF">CPELLU_LOCUS7869</name>
</gene>
<protein>
    <submittedName>
        <fullName evidence="1">7552_t:CDS:1</fullName>
    </submittedName>
</protein>
<organism evidence="1 2">
    <name type="scientific">Cetraspora pellucida</name>
    <dbReference type="NCBI Taxonomy" id="1433469"/>
    <lineage>
        <taxon>Eukaryota</taxon>
        <taxon>Fungi</taxon>
        <taxon>Fungi incertae sedis</taxon>
        <taxon>Mucoromycota</taxon>
        <taxon>Glomeromycotina</taxon>
        <taxon>Glomeromycetes</taxon>
        <taxon>Diversisporales</taxon>
        <taxon>Gigasporaceae</taxon>
        <taxon>Cetraspora</taxon>
    </lineage>
</organism>
<keyword evidence="2" id="KW-1185">Reference proteome</keyword>
<name>A0A9N9D2G3_9GLOM</name>
<accession>A0A9N9D2G3</accession>
<dbReference type="Proteomes" id="UP000789759">
    <property type="component" value="Unassembled WGS sequence"/>
</dbReference>
<reference evidence="1" key="1">
    <citation type="submission" date="2021-06" db="EMBL/GenBank/DDBJ databases">
        <authorList>
            <person name="Kallberg Y."/>
            <person name="Tangrot J."/>
            <person name="Rosling A."/>
        </authorList>
    </citation>
    <scope>NUCLEOTIDE SEQUENCE</scope>
    <source>
        <strain evidence="1">FL966</strain>
    </source>
</reference>
<proteinExistence type="predicted"/>
<evidence type="ECO:0000313" key="1">
    <source>
        <dbReference type="EMBL" id="CAG8619980.1"/>
    </source>
</evidence>
<dbReference type="AlphaFoldDB" id="A0A9N9D2G3"/>